<protein>
    <submittedName>
        <fullName evidence="1">Putative ovule protein</fullName>
    </submittedName>
</protein>
<reference evidence="1" key="1">
    <citation type="submission" date="2015-12" db="EMBL/GenBank/DDBJ databases">
        <title>Gene expression during late stages of embryo sac development: a critical building block for successful pollen-pistil interactions.</title>
        <authorList>
            <person name="Liu Y."/>
            <person name="Joly V."/>
            <person name="Sabar M."/>
            <person name="Matton D.P."/>
        </authorList>
    </citation>
    <scope>NUCLEOTIDE SEQUENCE</scope>
</reference>
<dbReference type="EMBL" id="GEDG01009947">
    <property type="protein sequence ID" value="JAP28612.1"/>
    <property type="molecule type" value="Transcribed_RNA"/>
</dbReference>
<sequence length="138" mass="15900">MQHCSGVDLELAGCLLVFSYILVSVEDIANIQRKTPKYGGLQHLWWIQNQKLKIETWKLEYVYCFMEKFLGGRQQFKCVVYSEITEAMQFSMIDGSGSSTNEGGLATWCRGVIPCLRQLSYYNSTFNAFILKSIMKKR</sequence>
<proteinExistence type="predicted"/>
<name>A0A0V0I7R5_SOLCH</name>
<organism evidence="1">
    <name type="scientific">Solanum chacoense</name>
    <name type="common">Chaco potato</name>
    <dbReference type="NCBI Taxonomy" id="4108"/>
    <lineage>
        <taxon>Eukaryota</taxon>
        <taxon>Viridiplantae</taxon>
        <taxon>Streptophyta</taxon>
        <taxon>Embryophyta</taxon>
        <taxon>Tracheophyta</taxon>
        <taxon>Spermatophyta</taxon>
        <taxon>Magnoliopsida</taxon>
        <taxon>eudicotyledons</taxon>
        <taxon>Gunneridae</taxon>
        <taxon>Pentapetalae</taxon>
        <taxon>asterids</taxon>
        <taxon>lamiids</taxon>
        <taxon>Solanales</taxon>
        <taxon>Solanaceae</taxon>
        <taxon>Solanoideae</taxon>
        <taxon>Solaneae</taxon>
        <taxon>Solanum</taxon>
    </lineage>
</organism>
<evidence type="ECO:0000313" key="1">
    <source>
        <dbReference type="EMBL" id="JAP28612.1"/>
    </source>
</evidence>
<dbReference type="AlphaFoldDB" id="A0A0V0I7R5"/>
<accession>A0A0V0I7R5</accession>
<feature type="non-terminal residue" evidence="1">
    <location>
        <position position="138"/>
    </location>
</feature>